<feature type="region of interest" description="Disordered" evidence="3">
    <location>
        <begin position="115"/>
        <end position="137"/>
    </location>
</feature>
<sequence>MAIDRVGAVVIATRQGGNVVYERFYEPFSEPEKGELREAMHQATAHQPPDSADEALGQYRSGRIVAVPTGELCFYAVGHGEYNELALSEILNALINIYKQLYRVAVIQANATSKSHRGKSLRANGTQQVPARKPEASPRINVISPVSQWPEGIPPAMGGHFMESGAAAPLSQSRGPGIDTTPPIYTYPDGDVDVSVVIHETSDHAAKGLADLVAQASAAAIKAHGAFTVALSGGSLVKSLAPLADRSDIDFSRWHVLFADERNVAHDSPDSNLLAAREGLLSKIPVPAKQVLAIREGVGAALAATHYAGLLLNLGPGVLPVTDDGQPRIDLVLLGVGPDGHVASIFPNTPEARDSPDWVLPITNSPKPPPERITLSLSAINAAANVAIVALGQGKAEIVQRVLEVQSLPGALPAQLVRPKHGKLTWVLDAESAKELHVADWDLSGRKSPFHRSAVPNL</sequence>
<dbReference type="SUPFAM" id="SSF64356">
    <property type="entry name" value="SNARE-like"/>
    <property type="match status" value="1"/>
</dbReference>
<dbReference type="EMBL" id="QOKY01000184">
    <property type="protein sequence ID" value="RMZ54061.1"/>
    <property type="molecule type" value="Genomic_DNA"/>
</dbReference>
<evidence type="ECO:0000256" key="3">
    <source>
        <dbReference type="SAM" id="MobiDB-lite"/>
    </source>
</evidence>
<evidence type="ECO:0000313" key="5">
    <source>
        <dbReference type="EMBL" id="RMZ54061.1"/>
    </source>
</evidence>
<dbReference type="InterPro" id="IPR006148">
    <property type="entry name" value="Glc/Gal-6P_isomerase"/>
</dbReference>
<evidence type="ECO:0000259" key="4">
    <source>
        <dbReference type="Pfam" id="PF01182"/>
    </source>
</evidence>
<evidence type="ECO:0000256" key="2">
    <source>
        <dbReference type="ARBA" id="ARBA00010662"/>
    </source>
</evidence>
<evidence type="ECO:0000256" key="1">
    <source>
        <dbReference type="ARBA" id="ARBA00004959"/>
    </source>
</evidence>
<comment type="similarity">
    <text evidence="2">Belongs to the glucosamine/galactosamine-6-phosphate isomerase family. 6-phosphogluconolactonase subfamily.</text>
</comment>
<dbReference type="Proteomes" id="UP000279271">
    <property type="component" value="Unassembled WGS sequence"/>
</dbReference>
<reference evidence="6" key="1">
    <citation type="journal article" date="2018" name="Algal Res.">
        <title>Characterization of plant carbon substrate utilization by Auxenochlorella protothecoides.</title>
        <authorList>
            <person name="Vogler B.W."/>
            <person name="Starkenburg S.R."/>
            <person name="Sudasinghe N."/>
            <person name="Schambach J.Y."/>
            <person name="Rollin J.A."/>
            <person name="Pattathil S."/>
            <person name="Barry A.N."/>
        </authorList>
    </citation>
    <scope>NUCLEOTIDE SEQUENCE [LARGE SCALE GENOMIC DNA]</scope>
    <source>
        <strain evidence="6">UTEX 25</strain>
    </source>
</reference>
<dbReference type="CDD" id="cd01400">
    <property type="entry name" value="6PGL"/>
    <property type="match status" value="1"/>
</dbReference>
<dbReference type="NCBIfam" id="TIGR01198">
    <property type="entry name" value="pgl"/>
    <property type="match status" value="1"/>
</dbReference>
<gene>
    <name evidence="5" type="ORF">APUTEX25_002638</name>
</gene>
<dbReference type="InterPro" id="IPR039104">
    <property type="entry name" value="6PGL"/>
</dbReference>
<feature type="domain" description="Glucosamine/galactosamine-6-phosphate isomerase" evidence="4">
    <location>
        <begin position="201"/>
        <end position="426"/>
    </location>
</feature>
<dbReference type="Gene3D" id="3.40.50.1360">
    <property type="match status" value="1"/>
</dbReference>
<proteinExistence type="inferred from homology"/>
<name>A0A3M7KU48_AUXPR</name>
<organism evidence="5 6">
    <name type="scientific">Auxenochlorella protothecoides</name>
    <name type="common">Green microalga</name>
    <name type="synonym">Chlorella protothecoides</name>
    <dbReference type="NCBI Taxonomy" id="3075"/>
    <lineage>
        <taxon>Eukaryota</taxon>
        <taxon>Viridiplantae</taxon>
        <taxon>Chlorophyta</taxon>
        <taxon>core chlorophytes</taxon>
        <taxon>Trebouxiophyceae</taxon>
        <taxon>Chlorellales</taxon>
        <taxon>Chlorellaceae</taxon>
        <taxon>Auxenochlorella</taxon>
    </lineage>
</organism>
<dbReference type="PANTHER" id="PTHR11054:SF22">
    <property type="entry name" value="6-PHOSPHOGLUCONOLACTONASE 3, CHLOROPLASTIC"/>
    <property type="match status" value="1"/>
</dbReference>
<comment type="pathway">
    <text evidence="1">Carbohydrate degradation; pentose phosphate pathway.</text>
</comment>
<dbReference type="AlphaFoldDB" id="A0A3M7KU48"/>
<protein>
    <recommendedName>
        <fullName evidence="4">Glucosamine/galactosamine-6-phosphate isomerase domain-containing protein</fullName>
    </recommendedName>
</protein>
<dbReference type="PANTHER" id="PTHR11054">
    <property type="entry name" value="6-PHOSPHOGLUCONOLACTONASE"/>
    <property type="match status" value="1"/>
</dbReference>
<dbReference type="GO" id="GO:0005975">
    <property type="term" value="P:carbohydrate metabolic process"/>
    <property type="evidence" value="ECO:0007669"/>
    <property type="project" value="InterPro"/>
</dbReference>
<dbReference type="InterPro" id="IPR037171">
    <property type="entry name" value="NagB/RpiA_transferase-like"/>
</dbReference>
<dbReference type="UniPathway" id="UPA00115"/>
<dbReference type="Gene3D" id="3.30.450.60">
    <property type="match status" value="1"/>
</dbReference>
<accession>A0A3M7KU48</accession>
<dbReference type="GO" id="GO:0006098">
    <property type="term" value="P:pentose-phosphate shunt"/>
    <property type="evidence" value="ECO:0007669"/>
    <property type="project" value="UniProtKB-UniPathway"/>
</dbReference>
<dbReference type="InterPro" id="IPR005900">
    <property type="entry name" value="6-phosphogluconolactonase_DevB"/>
</dbReference>
<dbReference type="SUPFAM" id="SSF100950">
    <property type="entry name" value="NagB/RpiA/CoA transferase-like"/>
    <property type="match status" value="1"/>
</dbReference>
<dbReference type="GO" id="GO:0017057">
    <property type="term" value="F:6-phosphogluconolactonase activity"/>
    <property type="evidence" value="ECO:0007669"/>
    <property type="project" value="InterPro"/>
</dbReference>
<dbReference type="Pfam" id="PF01182">
    <property type="entry name" value="Glucosamine_iso"/>
    <property type="match status" value="1"/>
</dbReference>
<evidence type="ECO:0000313" key="6">
    <source>
        <dbReference type="Proteomes" id="UP000279271"/>
    </source>
</evidence>
<comment type="caution">
    <text evidence="5">The sequence shown here is derived from an EMBL/GenBank/DDBJ whole genome shotgun (WGS) entry which is preliminary data.</text>
</comment>
<dbReference type="InterPro" id="IPR011012">
    <property type="entry name" value="Longin-like_dom_sf"/>
</dbReference>